<dbReference type="InterPro" id="IPR039672">
    <property type="entry name" value="MFS_2"/>
</dbReference>
<feature type="transmembrane region" description="Helical" evidence="2">
    <location>
        <begin position="402"/>
        <end position="425"/>
    </location>
</feature>
<keyword evidence="2" id="KW-0472">Membrane</keyword>
<dbReference type="STRING" id="158190.SpiGrapes_1002"/>
<evidence type="ECO:0000256" key="1">
    <source>
        <dbReference type="ARBA" id="ARBA00009617"/>
    </source>
</evidence>
<feature type="transmembrane region" description="Helical" evidence="2">
    <location>
        <begin position="41"/>
        <end position="59"/>
    </location>
</feature>
<feature type="transmembrane region" description="Helical" evidence="2">
    <location>
        <begin position="80"/>
        <end position="102"/>
    </location>
</feature>
<comment type="similarity">
    <text evidence="1">Belongs to the sodium:galactoside symporter (TC 2.A.2) family.</text>
</comment>
<dbReference type="InterPro" id="IPR001927">
    <property type="entry name" value="Na/Gal_symport"/>
</dbReference>
<dbReference type="GO" id="GO:0006814">
    <property type="term" value="P:sodium ion transport"/>
    <property type="evidence" value="ECO:0007669"/>
    <property type="project" value="InterPro"/>
</dbReference>
<feature type="transmembrane region" description="Helical" evidence="2">
    <location>
        <begin position="152"/>
        <end position="172"/>
    </location>
</feature>
<sequence length="444" mass="48992">MDTNVPAREKIAYTGGLLGQNMLYNFMAMYIMFFFTDLLKIPTQSVTIIIVIASLWDAVNDLLMGMVADRTSTRWGKFKPYLVIGPVLISITTILCFTNFGGSASNTVILGAVCYILWGMSYTVCDIPIWAISSVISPDQYQRNKMVTLGKVGGTIGTVIVSVGSVLLLNALGGERTANAYTKSASIIALVGCILMITTGLTVKERILPAKKGVPFKKNIHTIIDNKPLLALMGSLLLVNLVNNLRQVSQMYFALYVWGDAGYITFMGLSLVIGMLFGMIISPRLIQTYDKKKIFIVACVLGSFFSALPFIVDATNVVLGLLSLGFSFTFTGITTIVSTSMLMDAIDYSEWKLGFRGEGIVFSTNTFLNKLSGTIAKWFLGLSMISMHYVENMPINDTVQKGFGFIMYMLPAICFLATILPILLYKMKPKEINSIREELMLRRK</sequence>
<accession>G8QRP4</accession>
<keyword evidence="4" id="KW-1185">Reference proteome</keyword>
<dbReference type="EMBL" id="CP003155">
    <property type="protein sequence ID" value="AEV28827.1"/>
    <property type="molecule type" value="Genomic_DNA"/>
</dbReference>
<dbReference type="SUPFAM" id="SSF103473">
    <property type="entry name" value="MFS general substrate transporter"/>
    <property type="match status" value="1"/>
</dbReference>
<feature type="transmembrane region" description="Helical" evidence="2">
    <location>
        <begin position="108"/>
        <end position="131"/>
    </location>
</feature>
<keyword evidence="2" id="KW-1133">Transmembrane helix</keyword>
<dbReference type="Pfam" id="PF13347">
    <property type="entry name" value="MFS_2"/>
    <property type="match status" value="1"/>
</dbReference>
<feature type="transmembrane region" description="Helical" evidence="2">
    <location>
        <begin position="318"/>
        <end position="346"/>
    </location>
</feature>
<dbReference type="GO" id="GO:0005886">
    <property type="term" value="C:plasma membrane"/>
    <property type="evidence" value="ECO:0007669"/>
    <property type="project" value="TreeGrafter"/>
</dbReference>
<feature type="transmembrane region" description="Helical" evidence="2">
    <location>
        <begin position="294"/>
        <end position="312"/>
    </location>
</feature>
<proteinExistence type="inferred from homology"/>
<dbReference type="eggNOG" id="COG2211">
    <property type="taxonomic scope" value="Bacteria"/>
</dbReference>
<dbReference type="Proteomes" id="UP000005632">
    <property type="component" value="Chromosome"/>
</dbReference>
<dbReference type="OrthoDB" id="9764596at2"/>
<dbReference type="GO" id="GO:0015293">
    <property type="term" value="F:symporter activity"/>
    <property type="evidence" value="ECO:0007669"/>
    <property type="project" value="InterPro"/>
</dbReference>
<dbReference type="Gene3D" id="1.20.1250.20">
    <property type="entry name" value="MFS general substrate transporter like domains"/>
    <property type="match status" value="1"/>
</dbReference>
<dbReference type="HOGENOM" id="CLU_027408_0_2_12"/>
<protein>
    <submittedName>
        <fullName evidence="3">Glycoside/pentoside/hexuronide transporter</fullName>
    </submittedName>
</protein>
<evidence type="ECO:0000313" key="4">
    <source>
        <dbReference type="Proteomes" id="UP000005632"/>
    </source>
</evidence>
<dbReference type="AlphaFoldDB" id="G8QRP4"/>
<organism evidence="3 4">
    <name type="scientific">Sphaerochaeta pleomorpha (strain ATCC BAA-1885 / DSM 22778 / Grapes)</name>
    <dbReference type="NCBI Taxonomy" id="158190"/>
    <lineage>
        <taxon>Bacteria</taxon>
        <taxon>Pseudomonadati</taxon>
        <taxon>Spirochaetota</taxon>
        <taxon>Spirochaetia</taxon>
        <taxon>Spirochaetales</taxon>
        <taxon>Sphaerochaetaceae</taxon>
        <taxon>Sphaerochaeta</taxon>
    </lineage>
</organism>
<gene>
    <name evidence="3" type="ordered locus">SpiGrapes_1002</name>
</gene>
<evidence type="ECO:0000256" key="2">
    <source>
        <dbReference type="SAM" id="Phobius"/>
    </source>
</evidence>
<dbReference type="InterPro" id="IPR036259">
    <property type="entry name" value="MFS_trans_sf"/>
</dbReference>
<keyword evidence="2" id="KW-0812">Transmembrane</keyword>
<feature type="transmembrane region" description="Helical" evidence="2">
    <location>
        <begin position="262"/>
        <end position="282"/>
    </location>
</feature>
<dbReference type="NCBIfam" id="TIGR00792">
    <property type="entry name" value="gph"/>
    <property type="match status" value="1"/>
</dbReference>
<feature type="transmembrane region" description="Helical" evidence="2">
    <location>
        <begin position="12"/>
        <end position="35"/>
    </location>
</feature>
<dbReference type="PANTHER" id="PTHR11328">
    <property type="entry name" value="MAJOR FACILITATOR SUPERFAMILY DOMAIN-CONTAINING PROTEIN"/>
    <property type="match status" value="1"/>
</dbReference>
<dbReference type="CDD" id="cd17332">
    <property type="entry name" value="MFS_MelB_like"/>
    <property type="match status" value="1"/>
</dbReference>
<dbReference type="KEGG" id="sgp:SpiGrapes_1002"/>
<feature type="transmembrane region" description="Helical" evidence="2">
    <location>
        <begin position="367"/>
        <end position="390"/>
    </location>
</feature>
<evidence type="ECO:0000313" key="3">
    <source>
        <dbReference type="EMBL" id="AEV28827.1"/>
    </source>
</evidence>
<dbReference type="RefSeq" id="WP_014269676.1">
    <property type="nucleotide sequence ID" value="NC_016633.1"/>
</dbReference>
<reference evidence="3 4" key="1">
    <citation type="submission" date="2011-11" db="EMBL/GenBank/DDBJ databases">
        <title>Complete sequence of Spirochaeta sp. grapes.</title>
        <authorList>
            <consortium name="US DOE Joint Genome Institute"/>
            <person name="Lucas S."/>
            <person name="Han J."/>
            <person name="Lapidus A."/>
            <person name="Cheng J.-F."/>
            <person name="Goodwin L."/>
            <person name="Pitluck S."/>
            <person name="Peters L."/>
            <person name="Ovchinnikova G."/>
            <person name="Munk A.C."/>
            <person name="Detter J.C."/>
            <person name="Han C."/>
            <person name="Tapia R."/>
            <person name="Land M."/>
            <person name="Hauser L."/>
            <person name="Kyrpides N."/>
            <person name="Ivanova N."/>
            <person name="Pagani I."/>
            <person name="Ritalahtilisa K."/>
            <person name="Loeffler F."/>
            <person name="Woyke T."/>
        </authorList>
    </citation>
    <scope>NUCLEOTIDE SEQUENCE [LARGE SCALE GENOMIC DNA]</scope>
    <source>
        <strain evidence="4">ATCC BAA-1885 / DSM 22778 / Grapes</strain>
    </source>
</reference>
<feature type="transmembrane region" description="Helical" evidence="2">
    <location>
        <begin position="184"/>
        <end position="203"/>
    </location>
</feature>
<dbReference type="PANTHER" id="PTHR11328:SF24">
    <property type="entry name" value="MAJOR FACILITATOR SUPERFAMILY (MFS) PROFILE DOMAIN-CONTAINING PROTEIN"/>
    <property type="match status" value="1"/>
</dbReference>
<feature type="transmembrane region" description="Helical" evidence="2">
    <location>
        <begin position="224"/>
        <end position="242"/>
    </location>
</feature>
<dbReference type="GO" id="GO:0008643">
    <property type="term" value="P:carbohydrate transport"/>
    <property type="evidence" value="ECO:0007669"/>
    <property type="project" value="InterPro"/>
</dbReference>
<name>G8QRP4_SPHPG</name>